<dbReference type="InterPro" id="IPR008622">
    <property type="entry name" value="FliT"/>
</dbReference>
<sequence length="103" mass="12054">MAATGQYLQQSLELTRDLLALARQDQWDAILEKQKQRVELLQSWEKHEKGLLDRAVEESMLEEMLNLNNEIVSLSSKARDAAKKEFQNMRKSRAATDVYKKFR</sequence>
<evidence type="ECO:0000256" key="3">
    <source>
        <dbReference type="ARBA" id="ARBA00022795"/>
    </source>
</evidence>
<keyword evidence="7" id="KW-1185">Reference proteome</keyword>
<evidence type="ECO:0000256" key="5">
    <source>
        <dbReference type="ARBA" id="ARBA00093797"/>
    </source>
</evidence>
<dbReference type="AlphaFoldDB" id="A0A1T2KY17"/>
<dbReference type="GO" id="GO:0044781">
    <property type="term" value="P:bacterial-type flagellum organization"/>
    <property type="evidence" value="ECO:0007669"/>
    <property type="project" value="UniProtKB-KW"/>
</dbReference>
<dbReference type="Proteomes" id="UP000190896">
    <property type="component" value="Unassembled WGS sequence"/>
</dbReference>
<proteinExistence type="predicted"/>
<evidence type="ECO:0000313" key="7">
    <source>
        <dbReference type="Proteomes" id="UP000190896"/>
    </source>
</evidence>
<dbReference type="Pfam" id="PF05400">
    <property type="entry name" value="FliT"/>
    <property type="match status" value="1"/>
</dbReference>
<keyword evidence="2" id="KW-0963">Cytoplasm</keyword>
<organism evidence="6 7">
    <name type="scientific">Solemya velesiana gill symbiont</name>
    <dbReference type="NCBI Taxonomy" id="1918948"/>
    <lineage>
        <taxon>Bacteria</taxon>
        <taxon>Pseudomonadati</taxon>
        <taxon>Pseudomonadota</taxon>
        <taxon>Gammaproteobacteria</taxon>
        <taxon>sulfur-oxidizing symbionts</taxon>
    </lineage>
</organism>
<dbReference type="EMBL" id="MPRJ01000003">
    <property type="protein sequence ID" value="OOZ37722.1"/>
    <property type="molecule type" value="Genomic_DNA"/>
</dbReference>
<reference evidence="6 7" key="1">
    <citation type="submission" date="2016-11" db="EMBL/GenBank/DDBJ databases">
        <title>Mixed transmission modes and dynamic genome evolution in an obligate animal-bacterial symbiosis.</title>
        <authorList>
            <person name="Russell S.L."/>
            <person name="Corbett-Detig R.B."/>
            <person name="Cavanaugh C.M."/>
        </authorList>
    </citation>
    <scope>NUCLEOTIDE SEQUENCE [LARGE SCALE GENOMIC DNA]</scope>
    <source>
        <strain evidence="6">Se-Cadez</strain>
    </source>
</reference>
<gene>
    <name evidence="6" type="ORF">BOW51_00895</name>
</gene>
<keyword evidence="4" id="KW-0143">Chaperone</keyword>
<evidence type="ECO:0000256" key="4">
    <source>
        <dbReference type="ARBA" id="ARBA00023186"/>
    </source>
</evidence>
<dbReference type="Gene3D" id="1.20.58.380">
    <property type="entry name" value="Flagellar protein flit"/>
    <property type="match status" value="1"/>
</dbReference>
<accession>A0A1T2KY17</accession>
<comment type="subcellular location">
    <subcellularLocation>
        <location evidence="1">Cytoplasm</location>
        <location evidence="1">Cytosol</location>
    </subcellularLocation>
</comment>
<evidence type="ECO:0000256" key="2">
    <source>
        <dbReference type="ARBA" id="ARBA00022490"/>
    </source>
</evidence>
<protein>
    <recommendedName>
        <fullName evidence="5">Flagellar protein FliT</fullName>
    </recommendedName>
</protein>
<comment type="caution">
    <text evidence="6">The sequence shown here is derived from an EMBL/GenBank/DDBJ whole genome shotgun (WGS) entry which is preliminary data.</text>
</comment>
<name>A0A1T2KY17_9GAMM</name>
<dbReference type="RefSeq" id="WP_078485652.1">
    <property type="nucleotide sequence ID" value="NZ_MPRJ01000003.1"/>
</dbReference>
<keyword evidence="3" id="KW-1005">Bacterial flagellum biogenesis</keyword>
<evidence type="ECO:0000313" key="6">
    <source>
        <dbReference type="EMBL" id="OOZ37722.1"/>
    </source>
</evidence>
<evidence type="ECO:0000256" key="1">
    <source>
        <dbReference type="ARBA" id="ARBA00004514"/>
    </source>
</evidence>